<dbReference type="PROSITE" id="PS50075">
    <property type="entry name" value="CARRIER"/>
    <property type="match status" value="1"/>
</dbReference>
<dbReference type="Proteomes" id="UP001264340">
    <property type="component" value="Unassembled WGS sequence"/>
</dbReference>
<name>A0ABU1M1W5_9BURK</name>
<proteinExistence type="predicted"/>
<dbReference type="SUPFAM" id="SSF47336">
    <property type="entry name" value="ACP-like"/>
    <property type="match status" value="1"/>
</dbReference>
<accession>A0ABU1M1W5</accession>
<keyword evidence="3" id="KW-1185">Reference proteome</keyword>
<evidence type="ECO:0000313" key="3">
    <source>
        <dbReference type="Proteomes" id="UP001264340"/>
    </source>
</evidence>
<dbReference type="InterPro" id="IPR036736">
    <property type="entry name" value="ACP-like_sf"/>
</dbReference>
<dbReference type="EMBL" id="JAVDRP010000025">
    <property type="protein sequence ID" value="MDR6412841.1"/>
    <property type="molecule type" value="Genomic_DNA"/>
</dbReference>
<sequence>MTTEMTLQTARDVAERRRALTERMKNKLIERLSLQLSAEEIADDSPLFGTGLSLDSVDALEIAIMIELEFGVAVSDDELASFRSVNTLVDLVQERMGSAEELA</sequence>
<feature type="domain" description="Carrier" evidence="1">
    <location>
        <begin position="19"/>
        <end position="96"/>
    </location>
</feature>
<evidence type="ECO:0000259" key="1">
    <source>
        <dbReference type="PROSITE" id="PS50075"/>
    </source>
</evidence>
<dbReference type="InterPro" id="IPR009081">
    <property type="entry name" value="PP-bd_ACP"/>
</dbReference>
<evidence type="ECO:0000313" key="2">
    <source>
        <dbReference type="EMBL" id="MDR6412841.1"/>
    </source>
</evidence>
<gene>
    <name evidence="2" type="ORF">J2804_006277</name>
</gene>
<comment type="caution">
    <text evidence="2">The sequence shown here is derived from an EMBL/GenBank/DDBJ whole genome shotgun (WGS) entry which is preliminary data.</text>
</comment>
<reference evidence="2 3" key="1">
    <citation type="submission" date="2023-07" db="EMBL/GenBank/DDBJ databases">
        <title>Sorghum-associated microbial communities from plants grown in Nebraska, USA.</title>
        <authorList>
            <person name="Schachtman D."/>
        </authorList>
    </citation>
    <scope>NUCLEOTIDE SEQUENCE [LARGE SCALE GENOMIC DNA]</scope>
    <source>
        <strain evidence="2 3">DS1316</strain>
    </source>
</reference>
<dbReference type="RefSeq" id="WP_310127160.1">
    <property type="nucleotide sequence ID" value="NZ_JAVDQV010000021.1"/>
</dbReference>
<protein>
    <submittedName>
        <fullName evidence="2">Acyl carrier protein</fullName>
    </submittedName>
</protein>
<dbReference type="Gene3D" id="1.10.1200.10">
    <property type="entry name" value="ACP-like"/>
    <property type="match status" value="1"/>
</dbReference>
<organism evidence="2 3">
    <name type="scientific">Paraburkholderia terricola</name>
    <dbReference type="NCBI Taxonomy" id="169427"/>
    <lineage>
        <taxon>Bacteria</taxon>
        <taxon>Pseudomonadati</taxon>
        <taxon>Pseudomonadota</taxon>
        <taxon>Betaproteobacteria</taxon>
        <taxon>Burkholderiales</taxon>
        <taxon>Burkholderiaceae</taxon>
        <taxon>Paraburkholderia</taxon>
    </lineage>
</organism>
<dbReference type="Pfam" id="PF00550">
    <property type="entry name" value="PP-binding"/>
    <property type="match status" value="1"/>
</dbReference>